<dbReference type="InterPro" id="IPR017884">
    <property type="entry name" value="SANT_dom"/>
</dbReference>
<dbReference type="Proteomes" id="UP000050792">
    <property type="component" value="Unassembled WGS sequence"/>
</dbReference>
<feature type="region of interest" description="Disordered" evidence="6">
    <location>
        <begin position="1"/>
        <end position="81"/>
    </location>
</feature>
<keyword evidence="3" id="KW-0862">Zinc</keyword>
<feature type="domain" description="ELM2" evidence="7">
    <location>
        <begin position="372"/>
        <end position="477"/>
    </location>
</feature>
<dbReference type="CDD" id="cd11661">
    <property type="entry name" value="SANT_MTA3_like"/>
    <property type="match status" value="1"/>
</dbReference>
<feature type="domain" description="SANT" evidence="8">
    <location>
        <begin position="497"/>
        <end position="549"/>
    </location>
</feature>
<keyword evidence="2" id="KW-0863">Zinc-finger</keyword>
<dbReference type="PROSITE" id="PS51156">
    <property type="entry name" value="ELM2"/>
    <property type="match status" value="1"/>
</dbReference>
<feature type="region of interest" description="Disordered" evidence="6">
    <location>
        <begin position="346"/>
        <end position="366"/>
    </location>
</feature>
<dbReference type="AlphaFoldDB" id="A0AA85GAM7"/>
<feature type="compositionally biased region" description="Polar residues" evidence="6">
    <location>
        <begin position="12"/>
        <end position="29"/>
    </location>
</feature>
<dbReference type="SUPFAM" id="SSF46689">
    <property type="entry name" value="Homeodomain-like"/>
    <property type="match status" value="1"/>
</dbReference>
<feature type="region of interest" description="Disordered" evidence="6">
    <location>
        <begin position="715"/>
        <end position="739"/>
    </location>
</feature>
<keyword evidence="1" id="KW-0479">Metal-binding</keyword>
<evidence type="ECO:0008006" key="12">
    <source>
        <dbReference type="Google" id="ProtNLM"/>
    </source>
</evidence>
<dbReference type="PANTHER" id="PTHR10865:SF28">
    <property type="entry name" value="ELM2 DOMAIN-CONTAINING PROTEIN"/>
    <property type="match status" value="1"/>
</dbReference>
<evidence type="ECO:0000313" key="11">
    <source>
        <dbReference type="WBParaSite" id="SRDH1_83400.9"/>
    </source>
</evidence>
<name>A0AA85GAM7_9TREM</name>
<dbReference type="GO" id="GO:0003677">
    <property type="term" value="F:DNA binding"/>
    <property type="evidence" value="ECO:0007669"/>
    <property type="project" value="UniProtKB-KW"/>
</dbReference>
<feature type="region of interest" description="Disordered" evidence="6">
    <location>
        <begin position="220"/>
        <end position="304"/>
    </location>
</feature>
<dbReference type="Gene3D" id="1.10.10.60">
    <property type="entry name" value="Homeodomain-like"/>
    <property type="match status" value="1"/>
</dbReference>
<proteinExistence type="predicted"/>
<dbReference type="FunFam" id="1.10.10.60:FF:000012">
    <property type="entry name" value="Metastasis-associated 1 family, member 3"/>
    <property type="match status" value="1"/>
</dbReference>
<dbReference type="GO" id="GO:0000122">
    <property type="term" value="P:negative regulation of transcription by RNA polymerase II"/>
    <property type="evidence" value="ECO:0007669"/>
    <property type="project" value="TreeGrafter"/>
</dbReference>
<keyword evidence="4" id="KW-0238">DNA-binding</keyword>
<dbReference type="GO" id="GO:0005654">
    <property type="term" value="C:nucleoplasm"/>
    <property type="evidence" value="ECO:0007669"/>
    <property type="project" value="TreeGrafter"/>
</dbReference>
<sequence>MLTEKSREPTLPGSQSSEHQTDYGPSTTETADRSTDNPGPYLDGTVRKADGMSDSDFDERDVSVEDDDSIPPEEDAADEEEVSSLMKESQMSLDELLAIYGISANSYGHKSDTAAVSCSNVSRGKSGRLKSIRHTVTPSLASSQESLLSLPPAKKFRCAAHASVCLNIGSNDISTGGTRPVLSADYPTFRSSSDVDALVDKSKADTPPLRCLTVFPHPHSVPCSQSTSPVSIDVSCPDPPSATATPQYSKQRASEDSTTSRKSSSRSHLLRSRSKSNLAIHTSELLDSATPNEGNRLEEEDIDTSVPNFELDVENQFDKNEETTDDKFEANQDYSSRFWKSAITGQETTPSYNSDEDEDYCPSEDSGRDWKGEIKIGEDYQANIPMLVLASNVIDNQCDESLSYYGSERIFQESSLLWKPSEKLCEADVTRFERSYAQVVLSTLPNERTIDDEEALFLLMRCDYDADEALQRLQFKAVSPIGMMAFLKLDVYTSVPGYFDSWSESDCTAFEKSFVLCGKDFRQIRETRLRHKTVSELIHFYYLWKKTARHDEFARIYRRDKKKSSHPNIADFMDCLAMEQEILAESYMQSATDVVLSTATSNPDPHKYIQLTSISNIGSMKGGSCQMDSSMSSNNAQNTGVVSANCSETCTSRSSVNRYTGLSDDKNDEVTTSVCLDASGSRCKSKSSVSSLNTSTNTTNSINEMNNYNGAHYIKQSDHIPSSSSTRSTRAALSSTVTV</sequence>
<dbReference type="GO" id="GO:0003714">
    <property type="term" value="F:transcription corepressor activity"/>
    <property type="evidence" value="ECO:0007669"/>
    <property type="project" value="TreeGrafter"/>
</dbReference>
<dbReference type="WBParaSite" id="SRDH1_83400.10">
    <property type="protein sequence ID" value="SRDH1_83400.10"/>
    <property type="gene ID" value="SRDH1_83400"/>
</dbReference>
<protein>
    <recommendedName>
        <fullName evidence="12">Mesoderm induction early response protein 1</fullName>
    </recommendedName>
</protein>
<evidence type="ECO:0000256" key="3">
    <source>
        <dbReference type="ARBA" id="ARBA00022833"/>
    </source>
</evidence>
<reference evidence="10 11" key="2">
    <citation type="submission" date="2023-11" db="UniProtKB">
        <authorList>
            <consortium name="WormBaseParasite"/>
        </authorList>
    </citation>
    <scope>IDENTIFICATION</scope>
</reference>
<feature type="compositionally biased region" description="Acidic residues" evidence="6">
    <location>
        <begin position="53"/>
        <end position="81"/>
    </location>
</feature>
<dbReference type="InterPro" id="IPR040138">
    <property type="entry name" value="MIER/MTA"/>
</dbReference>
<dbReference type="Gene3D" id="4.10.1240.50">
    <property type="match status" value="1"/>
</dbReference>
<keyword evidence="5" id="KW-0539">Nucleus</keyword>
<feature type="compositionally biased region" description="Low complexity" evidence="6">
    <location>
        <begin position="722"/>
        <end position="739"/>
    </location>
</feature>
<keyword evidence="9" id="KW-1185">Reference proteome</keyword>
<evidence type="ECO:0000259" key="7">
    <source>
        <dbReference type="PROSITE" id="PS51156"/>
    </source>
</evidence>
<dbReference type="InterPro" id="IPR009057">
    <property type="entry name" value="Homeodomain-like_sf"/>
</dbReference>
<dbReference type="GO" id="GO:0042826">
    <property type="term" value="F:histone deacetylase binding"/>
    <property type="evidence" value="ECO:0007669"/>
    <property type="project" value="TreeGrafter"/>
</dbReference>
<dbReference type="PROSITE" id="PS51293">
    <property type="entry name" value="SANT"/>
    <property type="match status" value="1"/>
</dbReference>
<dbReference type="PANTHER" id="PTHR10865">
    <property type="entry name" value="METASTASIS-ASSOCIATED PROTEIN AND MESODERM INDUCTION EARLY RESPONSE PROTEIN"/>
    <property type="match status" value="1"/>
</dbReference>
<organism evidence="9 11">
    <name type="scientific">Schistosoma rodhaini</name>
    <dbReference type="NCBI Taxonomy" id="6188"/>
    <lineage>
        <taxon>Eukaryota</taxon>
        <taxon>Metazoa</taxon>
        <taxon>Spiralia</taxon>
        <taxon>Lophotrochozoa</taxon>
        <taxon>Platyhelminthes</taxon>
        <taxon>Trematoda</taxon>
        <taxon>Digenea</taxon>
        <taxon>Strigeidida</taxon>
        <taxon>Schistosomatoidea</taxon>
        <taxon>Schistosomatidae</taxon>
        <taxon>Schistosoma</taxon>
    </lineage>
</organism>
<evidence type="ECO:0000259" key="8">
    <source>
        <dbReference type="PROSITE" id="PS51293"/>
    </source>
</evidence>
<evidence type="ECO:0000313" key="9">
    <source>
        <dbReference type="Proteomes" id="UP000050792"/>
    </source>
</evidence>
<evidence type="ECO:0000256" key="4">
    <source>
        <dbReference type="ARBA" id="ARBA00023125"/>
    </source>
</evidence>
<dbReference type="InterPro" id="IPR000949">
    <property type="entry name" value="ELM2_dom"/>
</dbReference>
<accession>A0AA85GAM7</accession>
<evidence type="ECO:0000256" key="2">
    <source>
        <dbReference type="ARBA" id="ARBA00022771"/>
    </source>
</evidence>
<evidence type="ECO:0000313" key="10">
    <source>
        <dbReference type="WBParaSite" id="SRDH1_83400.10"/>
    </source>
</evidence>
<dbReference type="Pfam" id="PF01448">
    <property type="entry name" value="ELM2"/>
    <property type="match status" value="1"/>
</dbReference>
<dbReference type="WBParaSite" id="SRDH1_83400.9">
    <property type="protein sequence ID" value="SRDH1_83400.9"/>
    <property type="gene ID" value="SRDH1_83400"/>
</dbReference>
<feature type="compositionally biased region" description="Polar residues" evidence="6">
    <location>
        <begin position="242"/>
        <end position="251"/>
    </location>
</feature>
<evidence type="ECO:0000256" key="6">
    <source>
        <dbReference type="SAM" id="MobiDB-lite"/>
    </source>
</evidence>
<evidence type="ECO:0000256" key="1">
    <source>
        <dbReference type="ARBA" id="ARBA00022723"/>
    </source>
</evidence>
<reference evidence="9" key="1">
    <citation type="submission" date="2022-06" db="EMBL/GenBank/DDBJ databases">
        <authorList>
            <person name="Berger JAMES D."/>
            <person name="Berger JAMES D."/>
        </authorList>
    </citation>
    <scope>NUCLEOTIDE SEQUENCE [LARGE SCALE GENOMIC DNA]</scope>
</reference>
<dbReference type="GO" id="GO:0008270">
    <property type="term" value="F:zinc ion binding"/>
    <property type="evidence" value="ECO:0007669"/>
    <property type="project" value="UniProtKB-KW"/>
</dbReference>
<feature type="compositionally biased region" description="Basic residues" evidence="6">
    <location>
        <begin position="263"/>
        <end position="274"/>
    </location>
</feature>
<evidence type="ECO:0000256" key="5">
    <source>
        <dbReference type="ARBA" id="ARBA00023242"/>
    </source>
</evidence>